<evidence type="ECO:0000313" key="2">
    <source>
        <dbReference type="Proteomes" id="UP000000692"/>
    </source>
</evidence>
<organism evidence="1 2">
    <name type="scientific">Ketogulonicigenium vulgare (strain WSH-001)</name>
    <dbReference type="NCBI Taxonomy" id="759362"/>
    <lineage>
        <taxon>Bacteria</taxon>
        <taxon>Pseudomonadati</taxon>
        <taxon>Pseudomonadota</taxon>
        <taxon>Alphaproteobacteria</taxon>
        <taxon>Rhodobacterales</taxon>
        <taxon>Roseobacteraceae</taxon>
        <taxon>Ketogulonicigenium</taxon>
    </lineage>
</organism>
<sequence>MFLHDLLLYPIGHAPPGWISCATGYIHLSIRICGAFCAGRRTAGKADRNQRLHHRRDLTGIGRILSK</sequence>
<protein>
    <submittedName>
        <fullName evidence="1">Uncharacterized protein</fullName>
    </submittedName>
</protein>
<dbReference type="AlphaFoldDB" id="F9Y7P5"/>
<dbReference type="Proteomes" id="UP000000692">
    <property type="component" value="Chromosome"/>
</dbReference>
<reference evidence="1 2" key="1">
    <citation type="journal article" date="2011" name="J. Bacteriol.">
        <title>Complete genome sequence of the industrial strain Ketogulonicigenium vulgare WSH-001.</title>
        <authorList>
            <person name="Liu L."/>
            <person name="Li Y."/>
            <person name="Zhang J."/>
            <person name="Zhou Z."/>
            <person name="Liu J."/>
            <person name="Li X."/>
            <person name="Zhou J."/>
            <person name="Du G."/>
            <person name="Wang L."/>
            <person name="Chen J."/>
        </authorList>
    </citation>
    <scope>NUCLEOTIDE SEQUENCE [LARGE SCALE GENOMIC DNA]</scope>
    <source>
        <strain evidence="1 2">WSH-001</strain>
    </source>
</reference>
<evidence type="ECO:0000313" key="1">
    <source>
        <dbReference type="EMBL" id="AEM39861.1"/>
    </source>
</evidence>
<proteinExistence type="predicted"/>
<dbReference type="HOGENOM" id="CLU_2806727_0_0_5"/>
<name>F9Y7P5_KETVW</name>
<dbReference type="EMBL" id="CP002018">
    <property type="protein sequence ID" value="AEM39861.1"/>
    <property type="molecule type" value="Genomic_DNA"/>
</dbReference>
<dbReference type="KEGG" id="kvl:KVU_0022"/>
<keyword evidence="2" id="KW-1185">Reference proteome</keyword>
<gene>
    <name evidence="1" type="ordered locus">KVU_0022</name>
</gene>
<accession>F9Y7P5</accession>